<dbReference type="Pfam" id="PF01743">
    <property type="entry name" value="PolyA_pol"/>
    <property type="match status" value="1"/>
</dbReference>
<organism evidence="11 12">
    <name type="scientific">Candidatus Deianiraea vastatrix</name>
    <dbReference type="NCBI Taxonomy" id="2163644"/>
    <lineage>
        <taxon>Bacteria</taxon>
        <taxon>Pseudomonadati</taxon>
        <taxon>Pseudomonadota</taxon>
        <taxon>Alphaproteobacteria</taxon>
        <taxon>Rickettsiales</taxon>
        <taxon>Candidatus Deianiraeaceae</taxon>
        <taxon>Candidatus Deianiraea</taxon>
    </lineage>
</organism>
<comment type="cofactor">
    <cofactor evidence="1">
        <name>Mg(2+)</name>
        <dbReference type="ChEBI" id="CHEBI:18420"/>
    </cofactor>
</comment>
<evidence type="ECO:0000259" key="10">
    <source>
        <dbReference type="Pfam" id="PF12627"/>
    </source>
</evidence>
<evidence type="ECO:0000256" key="4">
    <source>
        <dbReference type="ARBA" id="ARBA00022695"/>
    </source>
</evidence>
<keyword evidence="3" id="KW-0819">tRNA processing</keyword>
<dbReference type="CDD" id="cd05398">
    <property type="entry name" value="NT_ClassII-CCAase"/>
    <property type="match status" value="1"/>
</dbReference>
<dbReference type="SUPFAM" id="SSF81301">
    <property type="entry name" value="Nucleotidyltransferase"/>
    <property type="match status" value="1"/>
</dbReference>
<keyword evidence="6" id="KW-0547">Nucleotide-binding</keyword>
<feature type="domain" description="tRNA nucleotidyltransferase/poly(A) polymerase RNA and SrmB- binding" evidence="10">
    <location>
        <begin position="194"/>
        <end position="241"/>
    </location>
</feature>
<keyword evidence="2 8" id="KW-0808">Transferase</keyword>
<dbReference type="RefSeq" id="WP_161982851.1">
    <property type="nucleotide sequence ID" value="NZ_CP029077.1"/>
</dbReference>
<keyword evidence="12" id="KW-1185">Reference proteome</keyword>
<dbReference type="GO" id="GO:0000166">
    <property type="term" value="F:nucleotide binding"/>
    <property type="evidence" value="ECO:0007669"/>
    <property type="project" value="UniProtKB-KW"/>
</dbReference>
<dbReference type="InterPro" id="IPR002646">
    <property type="entry name" value="PolA_pol_head_dom"/>
</dbReference>
<accession>A0A5B8XF61</accession>
<dbReference type="Proteomes" id="UP000321934">
    <property type="component" value="Chromosome"/>
</dbReference>
<dbReference type="Gene3D" id="3.30.460.10">
    <property type="entry name" value="Beta Polymerase, domain 2"/>
    <property type="match status" value="1"/>
</dbReference>
<dbReference type="GO" id="GO:0016779">
    <property type="term" value="F:nucleotidyltransferase activity"/>
    <property type="evidence" value="ECO:0007669"/>
    <property type="project" value="UniProtKB-KW"/>
</dbReference>
<keyword evidence="7" id="KW-0460">Magnesium</keyword>
<dbReference type="InterPro" id="IPR032828">
    <property type="entry name" value="PolyA_RNA-bd"/>
</dbReference>
<evidence type="ECO:0000256" key="1">
    <source>
        <dbReference type="ARBA" id="ARBA00001946"/>
    </source>
</evidence>
<keyword evidence="8" id="KW-0694">RNA-binding</keyword>
<dbReference type="Gene3D" id="1.10.3090.10">
    <property type="entry name" value="cca-adding enzyme, domain 2"/>
    <property type="match status" value="1"/>
</dbReference>
<reference evidence="11 12" key="1">
    <citation type="journal article" date="2019" name="ISME J.">
        <title>Deianiraea, an extracellular bacterium associated with the ciliate Paramecium, suggests an alternative scenario for the evolution of Rickettsiales.</title>
        <authorList>
            <person name="Castelli M."/>
            <person name="Sabaneyeva E."/>
            <person name="Lanzoni O."/>
            <person name="Lebedeva N."/>
            <person name="Floriano A.M."/>
            <person name="Gaiarsa S."/>
            <person name="Benken K."/>
            <person name="Modeo L."/>
            <person name="Bandi C."/>
            <person name="Potekhin A."/>
            <person name="Sassera D."/>
            <person name="Petroni G."/>
        </authorList>
    </citation>
    <scope>NUCLEOTIDE SEQUENCE [LARGE SCALE GENOMIC DNA]</scope>
    <source>
        <strain evidence="11">CyL4-1</strain>
    </source>
</reference>
<evidence type="ECO:0000256" key="7">
    <source>
        <dbReference type="ARBA" id="ARBA00022842"/>
    </source>
</evidence>
<evidence type="ECO:0000256" key="2">
    <source>
        <dbReference type="ARBA" id="ARBA00022679"/>
    </source>
</evidence>
<evidence type="ECO:0000256" key="8">
    <source>
        <dbReference type="RuleBase" id="RU003953"/>
    </source>
</evidence>
<dbReference type="InterPro" id="IPR050264">
    <property type="entry name" value="Bact_CCA-adding_enz_type3_sf"/>
</dbReference>
<feature type="domain" description="Poly A polymerase head" evidence="9">
    <location>
        <begin position="30"/>
        <end position="157"/>
    </location>
</feature>
<evidence type="ECO:0000313" key="12">
    <source>
        <dbReference type="Proteomes" id="UP000321934"/>
    </source>
</evidence>
<dbReference type="GO" id="GO:0008033">
    <property type="term" value="P:tRNA processing"/>
    <property type="evidence" value="ECO:0007669"/>
    <property type="project" value="UniProtKB-KW"/>
</dbReference>
<comment type="similarity">
    <text evidence="8">Belongs to the tRNA nucleotidyltransferase/poly(A) polymerase family.</text>
</comment>
<keyword evidence="4" id="KW-0548">Nucleotidyltransferase</keyword>
<proteinExistence type="inferred from homology"/>
<dbReference type="AlphaFoldDB" id="A0A5B8XF61"/>
<evidence type="ECO:0000256" key="5">
    <source>
        <dbReference type="ARBA" id="ARBA00022723"/>
    </source>
</evidence>
<evidence type="ECO:0000256" key="3">
    <source>
        <dbReference type="ARBA" id="ARBA00022694"/>
    </source>
</evidence>
<evidence type="ECO:0000259" key="9">
    <source>
        <dbReference type="Pfam" id="PF01743"/>
    </source>
</evidence>
<gene>
    <name evidence="11" type="ORF">Deia_00767</name>
</gene>
<sequence length="373" mass="42933">MNFLDKIKLEDRLFLNNLSDIFKRNGLKLMIVGGYVRDILLGVKKAKIDIDLSINASPDEVMNILKSVEDIGVFDIGGRSHGTLIVVDKKNNTNFEITSCRKDIQTFGRHAEVEFTTSFEEDSMRRDFTMNAIYLDFNGEIYDYHGGIADINARKIRFIGDAKTRITEDFLRIIRYFRFSHIIKDYSFEEINICKELSNEMQMLSKERIRSELLKLFESDNCAYLVDIMLSNGIFDGIFKNCNISASGIKFIESIDDEIFLHTKITKSQGKLLNMLGGIGKNEIFRKYEQKIVDIAAKTKDNDVTILAKYGLCRAFEIFLLLERKINHKAFIALSNLEYTKPDISSMHGAEISKAILDAKIKFYNDYMENLQN</sequence>
<evidence type="ECO:0000256" key="6">
    <source>
        <dbReference type="ARBA" id="ARBA00022741"/>
    </source>
</evidence>
<protein>
    <submittedName>
        <fullName evidence="11">CCA-adding enzyme</fullName>
    </submittedName>
</protein>
<evidence type="ECO:0000313" key="11">
    <source>
        <dbReference type="EMBL" id="QED23555.1"/>
    </source>
</evidence>
<dbReference type="InterPro" id="IPR043519">
    <property type="entry name" value="NT_sf"/>
</dbReference>
<dbReference type="SUPFAM" id="SSF81891">
    <property type="entry name" value="Poly A polymerase C-terminal region-like"/>
    <property type="match status" value="1"/>
</dbReference>
<name>A0A5B8XF61_9RICK</name>
<dbReference type="EMBL" id="CP029077">
    <property type="protein sequence ID" value="QED23555.1"/>
    <property type="molecule type" value="Genomic_DNA"/>
</dbReference>
<dbReference type="GO" id="GO:0046872">
    <property type="term" value="F:metal ion binding"/>
    <property type="evidence" value="ECO:0007669"/>
    <property type="project" value="UniProtKB-KW"/>
</dbReference>
<dbReference type="GO" id="GO:0000049">
    <property type="term" value="F:tRNA binding"/>
    <property type="evidence" value="ECO:0007669"/>
    <property type="project" value="TreeGrafter"/>
</dbReference>
<dbReference type="PANTHER" id="PTHR46173">
    <property type="entry name" value="CCA TRNA NUCLEOTIDYLTRANSFERASE 1, MITOCHONDRIAL"/>
    <property type="match status" value="1"/>
</dbReference>
<dbReference type="PANTHER" id="PTHR46173:SF1">
    <property type="entry name" value="CCA TRNA NUCLEOTIDYLTRANSFERASE 1, MITOCHONDRIAL"/>
    <property type="match status" value="1"/>
</dbReference>
<keyword evidence="5" id="KW-0479">Metal-binding</keyword>
<dbReference type="OrthoDB" id="9805698at2"/>
<dbReference type="Pfam" id="PF12627">
    <property type="entry name" value="PolyA_pol_RNAbd"/>
    <property type="match status" value="1"/>
</dbReference>